<dbReference type="Pfam" id="PF00149">
    <property type="entry name" value="Metallophos"/>
    <property type="match status" value="1"/>
</dbReference>
<dbReference type="InterPro" id="IPR051918">
    <property type="entry name" value="STPP_CPPED1"/>
</dbReference>
<name>A0A1I3H1V7_9PLAN</name>
<keyword evidence="3" id="KW-1185">Reference proteome</keyword>
<dbReference type="Proteomes" id="UP000199518">
    <property type="component" value="Unassembled WGS sequence"/>
</dbReference>
<dbReference type="InterPro" id="IPR004843">
    <property type="entry name" value="Calcineurin-like_PHP"/>
</dbReference>
<reference evidence="3" key="1">
    <citation type="submission" date="2016-10" db="EMBL/GenBank/DDBJ databases">
        <authorList>
            <person name="Varghese N."/>
            <person name="Submissions S."/>
        </authorList>
    </citation>
    <scope>NUCLEOTIDE SEQUENCE [LARGE SCALE GENOMIC DNA]</scope>
    <source>
        <strain evidence="3">DSM 26348</strain>
    </source>
</reference>
<gene>
    <name evidence="2" type="ORF">SAMN05421753_107219</name>
</gene>
<feature type="domain" description="Calcineurin-like phosphoesterase" evidence="1">
    <location>
        <begin position="50"/>
        <end position="275"/>
    </location>
</feature>
<dbReference type="OrthoDB" id="211986at2"/>
<evidence type="ECO:0000313" key="3">
    <source>
        <dbReference type="Proteomes" id="UP000199518"/>
    </source>
</evidence>
<dbReference type="SUPFAM" id="SSF56300">
    <property type="entry name" value="Metallo-dependent phosphatases"/>
    <property type="match status" value="1"/>
</dbReference>
<accession>A0A1I3H1V7</accession>
<dbReference type="STRING" id="1576369.SAMN05421753_107219"/>
<evidence type="ECO:0000313" key="2">
    <source>
        <dbReference type="EMBL" id="SFI29714.1"/>
    </source>
</evidence>
<organism evidence="2 3">
    <name type="scientific">Planctomicrobium piriforme</name>
    <dbReference type="NCBI Taxonomy" id="1576369"/>
    <lineage>
        <taxon>Bacteria</taxon>
        <taxon>Pseudomonadati</taxon>
        <taxon>Planctomycetota</taxon>
        <taxon>Planctomycetia</taxon>
        <taxon>Planctomycetales</taxon>
        <taxon>Planctomycetaceae</taxon>
        <taxon>Planctomicrobium</taxon>
    </lineage>
</organism>
<dbReference type="PANTHER" id="PTHR43143:SF1">
    <property type="entry name" value="SERINE_THREONINE-PROTEIN PHOSPHATASE CPPED1"/>
    <property type="match status" value="1"/>
</dbReference>
<sequence length="333" mass="36518">MGSSNSQVTAPGSLMLQRRQLLTAFGGLCGYSLATHSVSAETVASRQRVLRVAHVTDVHLQPELQGAEGLAACFHHLQSQTDAPGLILLGGDHIMKSFDQPRDRVQTQWDLWQSVTKAELSTPMRSCLGNQDVYGWNKAASKTSGCEPEYGKKWALDVLGLPKSYYSFSQAGWHFIALDGLQPGDGDGSLAAYYDEEQFAWLERELASVPNETPILIWTHVPIVSVLPILMAKRDTTDSHALVAAGNVHTDANRVVALLQKYPNVKACFSGHLHRVEHVQFRGIDFYSTGAVCGAWWKGPIDGFSEGYTVIDLFDDGSHQAQYVPYGWKAVAS</sequence>
<dbReference type="PANTHER" id="PTHR43143">
    <property type="entry name" value="METALLOPHOSPHOESTERASE, CALCINEURIN SUPERFAMILY"/>
    <property type="match status" value="1"/>
</dbReference>
<dbReference type="Gene3D" id="3.60.21.10">
    <property type="match status" value="1"/>
</dbReference>
<dbReference type="RefSeq" id="WP_139228415.1">
    <property type="nucleotide sequence ID" value="NZ_FOQD01000007.1"/>
</dbReference>
<dbReference type="AlphaFoldDB" id="A0A1I3H1V7"/>
<dbReference type="GO" id="GO:0016787">
    <property type="term" value="F:hydrolase activity"/>
    <property type="evidence" value="ECO:0007669"/>
    <property type="project" value="InterPro"/>
</dbReference>
<dbReference type="InterPro" id="IPR029052">
    <property type="entry name" value="Metallo-depent_PP-like"/>
</dbReference>
<dbReference type="EMBL" id="FOQD01000007">
    <property type="protein sequence ID" value="SFI29714.1"/>
    <property type="molecule type" value="Genomic_DNA"/>
</dbReference>
<proteinExistence type="predicted"/>
<protein>
    <submittedName>
        <fullName evidence="2">3',5'-cyclic AMP phosphodiesterase CpdA</fullName>
    </submittedName>
</protein>
<evidence type="ECO:0000259" key="1">
    <source>
        <dbReference type="Pfam" id="PF00149"/>
    </source>
</evidence>